<reference evidence="2 3" key="1">
    <citation type="submission" date="2018-05" db="EMBL/GenBank/DDBJ databases">
        <title>Complete genome sequence of Massilia oculi sp. nov. CCUG 43427T (=DSM 26321T), the type strain of M. oculi, and comparison with genome sequences of other Massilia strains.</title>
        <authorList>
            <person name="Zhu B."/>
        </authorList>
    </citation>
    <scope>NUCLEOTIDE SEQUENCE [LARGE SCALE GENOMIC DNA]</scope>
    <source>
        <strain evidence="2 3">CCUG 43427</strain>
    </source>
</reference>
<dbReference type="AlphaFoldDB" id="A0A2S2DIY6"/>
<keyword evidence="1" id="KW-0472">Membrane</keyword>
<gene>
    <name evidence="2" type="ORF">DIR46_10640</name>
</gene>
<feature type="transmembrane region" description="Helical" evidence="1">
    <location>
        <begin position="63"/>
        <end position="82"/>
    </location>
</feature>
<sequence length="179" mass="19635">MRLLEFALASGPIFRSTQILRFLITAAIGRPKLTAAVALFMLAVLAGTMTYTGFLVIGVVADVLGTGRMAAGLLLGVLFARFPWIKEGRLRIVGLLPKPVRRPLIVSLLALSLFTFVARGDYVPALFAGVATAFVLAYPWLRRTIVDRMSSSVFRFAGQNRSETADDTVIEGEFRERKE</sequence>
<feature type="transmembrane region" description="Helical" evidence="1">
    <location>
        <begin position="125"/>
        <end position="141"/>
    </location>
</feature>
<evidence type="ECO:0000313" key="3">
    <source>
        <dbReference type="Proteomes" id="UP000245820"/>
    </source>
</evidence>
<feature type="transmembrane region" description="Helical" evidence="1">
    <location>
        <begin position="36"/>
        <end position="57"/>
    </location>
</feature>
<protein>
    <submittedName>
        <fullName evidence="2">Uncharacterized protein</fullName>
    </submittedName>
</protein>
<keyword evidence="1" id="KW-1133">Transmembrane helix</keyword>
<evidence type="ECO:0000313" key="2">
    <source>
        <dbReference type="EMBL" id="AWL04836.1"/>
    </source>
</evidence>
<dbReference type="Proteomes" id="UP000245820">
    <property type="component" value="Chromosome"/>
</dbReference>
<dbReference type="KEGG" id="mtim:DIR46_10640"/>
<organism evidence="2 3">
    <name type="scientific">Massilia oculi</name>
    <dbReference type="NCBI Taxonomy" id="945844"/>
    <lineage>
        <taxon>Bacteria</taxon>
        <taxon>Pseudomonadati</taxon>
        <taxon>Pseudomonadota</taxon>
        <taxon>Betaproteobacteria</taxon>
        <taxon>Burkholderiales</taxon>
        <taxon>Oxalobacteraceae</taxon>
        <taxon>Telluria group</taxon>
        <taxon>Massilia</taxon>
    </lineage>
</organism>
<keyword evidence="1" id="KW-0812">Transmembrane</keyword>
<dbReference type="EMBL" id="CP029343">
    <property type="protein sequence ID" value="AWL04836.1"/>
    <property type="molecule type" value="Genomic_DNA"/>
</dbReference>
<keyword evidence="3" id="KW-1185">Reference proteome</keyword>
<accession>A0A2S2DIY6</accession>
<proteinExistence type="predicted"/>
<feature type="transmembrane region" description="Helical" evidence="1">
    <location>
        <begin position="103"/>
        <end position="119"/>
    </location>
</feature>
<evidence type="ECO:0000256" key="1">
    <source>
        <dbReference type="SAM" id="Phobius"/>
    </source>
</evidence>
<name>A0A2S2DIY6_9BURK</name>
<dbReference type="OrthoDB" id="8756928at2"/>